<dbReference type="OrthoDB" id="3199616at2"/>
<gene>
    <name evidence="2" type="ORF">HG15A2_33240</name>
</gene>
<dbReference type="Proteomes" id="UP000319852">
    <property type="component" value="Chromosome"/>
</dbReference>
<evidence type="ECO:0000313" key="3">
    <source>
        <dbReference type="Proteomes" id="UP000319852"/>
    </source>
</evidence>
<proteinExistence type="predicted"/>
<evidence type="ECO:0000313" key="2">
    <source>
        <dbReference type="EMBL" id="QDS99988.1"/>
    </source>
</evidence>
<dbReference type="PANTHER" id="PTHR36836">
    <property type="entry name" value="COLANIC ACID BIOSYNTHESIS PROTEIN WCAK"/>
    <property type="match status" value="1"/>
</dbReference>
<dbReference type="AlphaFoldDB" id="A0A517MYM1"/>
<organism evidence="2 3">
    <name type="scientific">Adhaeretor mobilis</name>
    <dbReference type="NCBI Taxonomy" id="1930276"/>
    <lineage>
        <taxon>Bacteria</taxon>
        <taxon>Pseudomonadati</taxon>
        <taxon>Planctomycetota</taxon>
        <taxon>Planctomycetia</taxon>
        <taxon>Pirellulales</taxon>
        <taxon>Lacipirellulaceae</taxon>
        <taxon>Adhaeretor</taxon>
    </lineage>
</organism>
<dbReference type="GO" id="GO:0016740">
    <property type="term" value="F:transferase activity"/>
    <property type="evidence" value="ECO:0007669"/>
    <property type="project" value="UniProtKB-KW"/>
</dbReference>
<reference evidence="2 3" key="1">
    <citation type="submission" date="2019-02" db="EMBL/GenBank/DDBJ databases">
        <title>Deep-cultivation of Planctomycetes and their phenomic and genomic characterization uncovers novel biology.</title>
        <authorList>
            <person name="Wiegand S."/>
            <person name="Jogler M."/>
            <person name="Boedeker C."/>
            <person name="Pinto D."/>
            <person name="Vollmers J."/>
            <person name="Rivas-Marin E."/>
            <person name="Kohn T."/>
            <person name="Peeters S.H."/>
            <person name="Heuer A."/>
            <person name="Rast P."/>
            <person name="Oberbeckmann S."/>
            <person name="Bunk B."/>
            <person name="Jeske O."/>
            <person name="Meyerdierks A."/>
            <person name="Storesund J.E."/>
            <person name="Kallscheuer N."/>
            <person name="Luecker S."/>
            <person name="Lage O.M."/>
            <person name="Pohl T."/>
            <person name="Merkel B.J."/>
            <person name="Hornburger P."/>
            <person name="Mueller R.-W."/>
            <person name="Bruemmer F."/>
            <person name="Labrenz M."/>
            <person name="Spormann A.M."/>
            <person name="Op den Camp H."/>
            <person name="Overmann J."/>
            <person name="Amann R."/>
            <person name="Jetten M.S.M."/>
            <person name="Mascher T."/>
            <person name="Medema M.H."/>
            <person name="Devos D.P."/>
            <person name="Kaster A.-K."/>
            <person name="Ovreas L."/>
            <person name="Rohde M."/>
            <person name="Galperin M.Y."/>
            <person name="Jogler C."/>
        </authorList>
    </citation>
    <scope>NUCLEOTIDE SEQUENCE [LARGE SCALE GENOMIC DNA]</scope>
    <source>
        <strain evidence="2 3">HG15A2</strain>
    </source>
</reference>
<sequence length="410" mass="45343">MTIEIFGAGFTNKGAELMLRTTAQRLRQQNPDLRLAIEPDGNTPYERTSELQLAQIFPAKATFSPRVRQLITRSSWAQKLIYSVLNAVMPDQSERVLGLVNRKHADALVDISGYAFGDGFSPLKCRNAAARTGIYARRGKPVILMPQMFGPFENPNTRRHFKSCCDNATLIYAREQASFDAVREVIGDDPRLKIAPDITIFSSPPQGLKTSDLPTTNRPYAVIVPNLRMLDQGCQEWGESYIARLVAAGKRMIELDIEPILLVHSNEAGDYDLAKQVGKTIDGSTDRGPARIFTHPNPYILKKFIAGARYLIGSRFHSLVAALSSGVPGVALGWAHKYDMLASDFGVPHLIHRGTDKSNALIALIDSLSVEQQNAEIRTILQQQKDAMQLQSDSMWAEVFQTLSVEGSSS</sequence>
<dbReference type="Pfam" id="PF04230">
    <property type="entry name" value="PS_pyruv_trans"/>
    <property type="match status" value="1"/>
</dbReference>
<keyword evidence="3" id="KW-1185">Reference proteome</keyword>
<dbReference type="KEGG" id="amob:HG15A2_33240"/>
<keyword evidence="2" id="KW-0808">Transferase</keyword>
<dbReference type="EMBL" id="CP036263">
    <property type="protein sequence ID" value="QDS99988.1"/>
    <property type="molecule type" value="Genomic_DNA"/>
</dbReference>
<name>A0A517MYM1_9BACT</name>
<dbReference type="PANTHER" id="PTHR36836:SF1">
    <property type="entry name" value="COLANIC ACID BIOSYNTHESIS PROTEIN WCAK"/>
    <property type="match status" value="1"/>
</dbReference>
<accession>A0A517MYM1</accession>
<feature type="domain" description="Polysaccharide pyruvyl transferase" evidence="1">
    <location>
        <begin position="12"/>
        <end position="335"/>
    </location>
</feature>
<dbReference type="InterPro" id="IPR007345">
    <property type="entry name" value="Polysacch_pyruvyl_Trfase"/>
</dbReference>
<evidence type="ECO:0000259" key="1">
    <source>
        <dbReference type="Pfam" id="PF04230"/>
    </source>
</evidence>
<dbReference type="RefSeq" id="WP_145061164.1">
    <property type="nucleotide sequence ID" value="NZ_CP036263.1"/>
</dbReference>
<protein>
    <submittedName>
        <fullName evidence="2">Polysaccharide pyruvyl transferase</fullName>
    </submittedName>
</protein>